<dbReference type="GO" id="GO:0006163">
    <property type="term" value="P:purine nucleotide metabolic process"/>
    <property type="evidence" value="ECO:0007669"/>
    <property type="project" value="UniProtKB-ARBA"/>
</dbReference>
<dbReference type="AlphaFoldDB" id="H8I5Q8"/>
<feature type="domain" description="NAD/GMP synthase" evidence="1">
    <location>
        <begin position="30"/>
        <end position="92"/>
    </location>
</feature>
<dbReference type="Gene3D" id="3.40.50.620">
    <property type="entry name" value="HUPs"/>
    <property type="match status" value="1"/>
</dbReference>
<dbReference type="CDD" id="cd01990">
    <property type="entry name" value="LarE-like"/>
    <property type="match status" value="1"/>
</dbReference>
<name>H8I5Q8_METCZ</name>
<dbReference type="PANTHER" id="PTHR43169">
    <property type="entry name" value="EXSB FAMILY PROTEIN"/>
    <property type="match status" value="1"/>
</dbReference>
<evidence type="ECO:0000313" key="2">
    <source>
        <dbReference type="EMBL" id="AFC99725.1"/>
    </source>
</evidence>
<evidence type="ECO:0000259" key="1">
    <source>
        <dbReference type="Pfam" id="PF02540"/>
    </source>
</evidence>
<dbReference type="InterPro" id="IPR014729">
    <property type="entry name" value="Rossmann-like_a/b/a_fold"/>
</dbReference>
<dbReference type="GO" id="GO:0016783">
    <property type="term" value="F:sulfurtransferase activity"/>
    <property type="evidence" value="ECO:0007669"/>
    <property type="project" value="InterPro"/>
</dbReference>
<sequence>MMEHTNTMMVMMDPVLEHKLLGLRRILQDMRSILVAFSGGVDSTFLLKCAVDTLGVERVAAATAVSETMPPGDLDAAMSIAKGLGVRHIVFTSPEIENAEFVANTPERCYICKKGRYARLLELKEKLGLDYIADGSNKDDEADYRPGEKAIRELGIRCPLREAGLFKAEIRELSREMGLPTWDSPSSACLATRLPYGEHITKDKLRMVRDAEAALHCFGFTQLRVRHHGDLARIEVPETEMADVLKYRADVVERVKKAGFTFVALDLEGFRSGSMNEALRGR</sequence>
<dbReference type="HOGENOM" id="CLU_061181_2_0_2"/>
<dbReference type="STRING" id="1041930.Mtc_0969"/>
<dbReference type="InterPro" id="IPR022310">
    <property type="entry name" value="NAD/GMP_synthase"/>
</dbReference>
<keyword evidence="3" id="KW-1185">Reference proteome</keyword>
<proteinExistence type="predicted"/>
<gene>
    <name evidence="2" type="ordered locus">Mtc_0969</name>
</gene>
<organism evidence="2 3">
    <name type="scientific">Methanocella conradii (strain DSM 24694 / JCM 17849 / CGMCC 1.5162 / HZ254)</name>
    <dbReference type="NCBI Taxonomy" id="1041930"/>
    <lineage>
        <taxon>Archaea</taxon>
        <taxon>Methanobacteriati</taxon>
        <taxon>Methanobacteriota</taxon>
        <taxon>Stenosarchaea group</taxon>
        <taxon>Methanomicrobia</taxon>
        <taxon>Methanocellales</taxon>
        <taxon>Methanocellaceae</taxon>
        <taxon>Methanocella</taxon>
    </lineage>
</organism>
<dbReference type="InterPro" id="IPR005232">
    <property type="entry name" value="LarE"/>
</dbReference>
<reference evidence="2 3" key="1">
    <citation type="journal article" date="2012" name="J. Bacteriol.">
        <title>Complete genome sequence of a thermophilic methanogen, Methanocella conradii HZ254, isolated from Chinese rice field soil.</title>
        <authorList>
            <person name="Lu Z."/>
            <person name="Lu Y."/>
        </authorList>
    </citation>
    <scope>NUCLEOTIDE SEQUENCE [LARGE SCALE GENOMIC DNA]</scope>
    <source>
        <strain evidence="3">DSM 24694 / JCM 17849 / CGMCC 1.5162 / HZ254</strain>
    </source>
</reference>
<dbReference type="eggNOG" id="arCOG00043">
    <property type="taxonomic scope" value="Archaea"/>
</dbReference>
<dbReference type="InterPro" id="IPR052188">
    <property type="entry name" value="Ni-pincer_cofactor_biosynth"/>
</dbReference>
<dbReference type="Pfam" id="PF02540">
    <property type="entry name" value="NAD_synthase"/>
    <property type="match status" value="1"/>
</dbReference>
<dbReference type="PANTHER" id="PTHR43169:SF2">
    <property type="entry name" value="NAD_GMP SYNTHASE DOMAIN-CONTAINING PROTEIN"/>
    <property type="match status" value="1"/>
</dbReference>
<evidence type="ECO:0000313" key="3">
    <source>
        <dbReference type="Proteomes" id="UP000005233"/>
    </source>
</evidence>
<protein>
    <submittedName>
        <fullName evidence="2">TIGR00268 family protein</fullName>
    </submittedName>
</protein>
<accession>H8I5Q8</accession>
<dbReference type="PIRSF" id="PIRSF006661">
    <property type="entry name" value="PP-lp_UCP006661"/>
    <property type="match status" value="1"/>
</dbReference>
<dbReference type="SUPFAM" id="SSF52402">
    <property type="entry name" value="Adenine nucleotide alpha hydrolases-like"/>
    <property type="match status" value="1"/>
</dbReference>
<dbReference type="KEGG" id="mez:Mtc_0969"/>
<dbReference type="NCBIfam" id="TIGR00268">
    <property type="entry name" value="ATP-dependent sacrificial sulfur transferase LarE"/>
    <property type="match status" value="1"/>
</dbReference>
<dbReference type="EMBL" id="CP003243">
    <property type="protein sequence ID" value="AFC99725.1"/>
    <property type="molecule type" value="Genomic_DNA"/>
</dbReference>
<dbReference type="Proteomes" id="UP000005233">
    <property type="component" value="Chromosome"/>
</dbReference>